<keyword evidence="3" id="KW-1185">Reference proteome</keyword>
<evidence type="ECO:0000313" key="2">
    <source>
        <dbReference type="EMBL" id="MFC0228463.1"/>
    </source>
</evidence>
<proteinExistence type="predicted"/>
<reference evidence="2 3" key="1">
    <citation type="submission" date="2024-09" db="EMBL/GenBank/DDBJ databases">
        <authorList>
            <person name="Sun Q."/>
            <person name="Mori K."/>
        </authorList>
    </citation>
    <scope>NUCLEOTIDE SEQUENCE [LARGE SCALE GENOMIC DNA]</scope>
    <source>
        <strain evidence="2 3">CCM 8626</strain>
    </source>
</reference>
<dbReference type="Proteomes" id="UP001589792">
    <property type="component" value="Unassembled WGS sequence"/>
</dbReference>
<sequence>MNNSGIRDTARALHISINAVVRTLKNSRRDVSLRCHWTTCQSSSSANLMKCGHL</sequence>
<accession>A0ABV6EHI4</accession>
<feature type="domain" description="Insertion element IS1 protein InsA helix-turn-helix" evidence="1">
    <location>
        <begin position="1"/>
        <end position="28"/>
    </location>
</feature>
<organism evidence="2 3">
    <name type="scientific">Serratia aquatilis</name>
    <dbReference type="NCBI Taxonomy" id="1737515"/>
    <lineage>
        <taxon>Bacteria</taxon>
        <taxon>Pseudomonadati</taxon>
        <taxon>Pseudomonadota</taxon>
        <taxon>Gammaproteobacteria</taxon>
        <taxon>Enterobacterales</taxon>
        <taxon>Yersiniaceae</taxon>
        <taxon>Serratia</taxon>
    </lineage>
</organism>
<dbReference type="RefSeq" id="WP_380678083.1">
    <property type="nucleotide sequence ID" value="NZ_CP173186.1"/>
</dbReference>
<dbReference type="InterPro" id="IPR024431">
    <property type="entry name" value="InsA_HTH_dom"/>
</dbReference>
<comment type="caution">
    <text evidence="2">The sequence shown here is derived from an EMBL/GenBank/DDBJ whole genome shotgun (WGS) entry which is preliminary data.</text>
</comment>
<evidence type="ECO:0000313" key="3">
    <source>
        <dbReference type="Proteomes" id="UP001589792"/>
    </source>
</evidence>
<name>A0ABV6EHI4_9GAMM</name>
<gene>
    <name evidence="2" type="ORF">ACFFJ3_18500</name>
</gene>
<dbReference type="Pfam" id="PF12759">
    <property type="entry name" value="HTH_Tnp_IS1"/>
    <property type="match status" value="1"/>
</dbReference>
<evidence type="ECO:0000259" key="1">
    <source>
        <dbReference type="Pfam" id="PF12759"/>
    </source>
</evidence>
<dbReference type="EMBL" id="JBHLXG010000018">
    <property type="protein sequence ID" value="MFC0228463.1"/>
    <property type="molecule type" value="Genomic_DNA"/>
</dbReference>
<protein>
    <submittedName>
        <fullName evidence="2">IS1-like element transposase</fullName>
    </submittedName>
</protein>